<reference evidence="1 2" key="1">
    <citation type="submission" date="2006-12" db="EMBL/GenBank/DDBJ databases">
        <authorList>
            <person name="Hendrix L."/>
            <person name="Mohamoud Y."/>
            <person name="Radune D."/>
            <person name="Shvartsbeyn A."/>
            <person name="Daugherty S."/>
            <person name="Dodson R."/>
            <person name="Durkin A.S."/>
            <person name="Harkins D."/>
            <person name="Huot H."/>
            <person name="Kothari S.P."/>
            <person name="Madupu R."/>
            <person name="Li J."/>
            <person name="Nelson W.C."/>
            <person name="Shrivastava S."/>
            <person name="Giglio M.G."/>
            <person name="Haft D."/>
            <person name="Selengut J."/>
            <person name="Fraser-Ligget C."/>
            <person name="Seshadri R."/>
        </authorList>
    </citation>
    <scope>NUCLEOTIDE SEQUENCE [LARGE SCALE GENOMIC DNA]</scope>
    <source>
        <strain evidence="2">ATCC 35685 / NCTC 12138 / KC583</strain>
    </source>
</reference>
<dbReference type="EMBL" id="CP000524">
    <property type="protein sequence ID" value="ABM45398.1"/>
    <property type="molecule type" value="Genomic_DNA"/>
</dbReference>
<name>A1US02_BARBK</name>
<evidence type="ECO:0000313" key="2">
    <source>
        <dbReference type="Proteomes" id="UP000000643"/>
    </source>
</evidence>
<dbReference type="AlphaFoldDB" id="A1US02"/>
<dbReference type="HOGENOM" id="CLU_3266269_0_0_5"/>
<sequence>MKYFFKKIHKRLKNVSLFCIHLMKVVINDCKILKKKVKKKI</sequence>
<dbReference type="Proteomes" id="UP000000643">
    <property type="component" value="Chromosome"/>
</dbReference>
<organism evidence="1 2">
    <name type="scientific">Bartonella bacilliformis (strain ATCC 35685 / KC583 / Herrer 020/F12,63)</name>
    <dbReference type="NCBI Taxonomy" id="360095"/>
    <lineage>
        <taxon>Bacteria</taxon>
        <taxon>Pseudomonadati</taxon>
        <taxon>Pseudomonadota</taxon>
        <taxon>Alphaproteobacteria</taxon>
        <taxon>Hyphomicrobiales</taxon>
        <taxon>Bartonellaceae</taxon>
        <taxon>Bartonella</taxon>
    </lineage>
</organism>
<gene>
    <name evidence="1" type="ordered locus">BARBAKC583_0437</name>
</gene>
<dbReference type="STRING" id="360095.BARBAKC583_0437"/>
<dbReference type="KEGG" id="bbk:BARBAKC583_0437"/>
<protein>
    <submittedName>
        <fullName evidence="1">Uncharacterized protein</fullName>
    </submittedName>
</protein>
<evidence type="ECO:0000313" key="1">
    <source>
        <dbReference type="EMBL" id="ABM45398.1"/>
    </source>
</evidence>
<accession>A1US02</accession>
<proteinExistence type="predicted"/>